<proteinExistence type="predicted"/>
<reference evidence="1 2" key="1">
    <citation type="journal article" date="2019" name="Nat. Ecol. Evol.">
        <title>Megaphylogeny resolves global patterns of mushroom evolution.</title>
        <authorList>
            <person name="Varga T."/>
            <person name="Krizsan K."/>
            <person name="Foldi C."/>
            <person name="Dima B."/>
            <person name="Sanchez-Garcia M."/>
            <person name="Sanchez-Ramirez S."/>
            <person name="Szollosi G.J."/>
            <person name="Szarkandi J.G."/>
            <person name="Papp V."/>
            <person name="Albert L."/>
            <person name="Andreopoulos W."/>
            <person name="Angelini C."/>
            <person name="Antonin V."/>
            <person name="Barry K.W."/>
            <person name="Bougher N.L."/>
            <person name="Buchanan P."/>
            <person name="Buyck B."/>
            <person name="Bense V."/>
            <person name="Catcheside P."/>
            <person name="Chovatia M."/>
            <person name="Cooper J."/>
            <person name="Damon W."/>
            <person name="Desjardin D."/>
            <person name="Finy P."/>
            <person name="Geml J."/>
            <person name="Haridas S."/>
            <person name="Hughes K."/>
            <person name="Justo A."/>
            <person name="Karasinski D."/>
            <person name="Kautmanova I."/>
            <person name="Kiss B."/>
            <person name="Kocsube S."/>
            <person name="Kotiranta H."/>
            <person name="LaButti K.M."/>
            <person name="Lechner B.E."/>
            <person name="Liimatainen K."/>
            <person name="Lipzen A."/>
            <person name="Lukacs Z."/>
            <person name="Mihaltcheva S."/>
            <person name="Morgado L.N."/>
            <person name="Niskanen T."/>
            <person name="Noordeloos M.E."/>
            <person name="Ohm R.A."/>
            <person name="Ortiz-Santana B."/>
            <person name="Ovrebo C."/>
            <person name="Racz N."/>
            <person name="Riley R."/>
            <person name="Savchenko A."/>
            <person name="Shiryaev A."/>
            <person name="Soop K."/>
            <person name="Spirin V."/>
            <person name="Szebenyi C."/>
            <person name="Tomsovsky M."/>
            <person name="Tulloss R.E."/>
            <person name="Uehling J."/>
            <person name="Grigoriev I.V."/>
            <person name="Vagvolgyi C."/>
            <person name="Papp T."/>
            <person name="Martin F.M."/>
            <person name="Miettinen O."/>
            <person name="Hibbett D.S."/>
            <person name="Nagy L.G."/>
        </authorList>
    </citation>
    <scope>NUCLEOTIDE SEQUENCE [LARGE SCALE GENOMIC DNA]</scope>
    <source>
        <strain evidence="1 2">OMC1185</strain>
    </source>
</reference>
<name>A0A5C3MLA0_9AGAM</name>
<accession>A0A5C3MLA0</accession>
<evidence type="ECO:0000313" key="1">
    <source>
        <dbReference type="EMBL" id="TFK46189.1"/>
    </source>
</evidence>
<gene>
    <name evidence="1" type="ORF">OE88DRAFT_1041723</name>
</gene>
<evidence type="ECO:0000313" key="2">
    <source>
        <dbReference type="Proteomes" id="UP000305948"/>
    </source>
</evidence>
<dbReference type="Proteomes" id="UP000305948">
    <property type="component" value="Unassembled WGS sequence"/>
</dbReference>
<dbReference type="EMBL" id="ML213532">
    <property type="protein sequence ID" value="TFK46189.1"/>
    <property type="molecule type" value="Genomic_DNA"/>
</dbReference>
<sequence length="79" mass="9149">MVFLRSLLMHKTCQPTFQCKYWHSSEWAIAALSSCASLWSLQSAHIFFHSTYLLQSMVGKDSVSKGQWRPARCTRTCYI</sequence>
<dbReference type="AlphaFoldDB" id="A0A5C3MLA0"/>
<protein>
    <submittedName>
        <fullName evidence="1">Uncharacterized protein</fullName>
    </submittedName>
</protein>
<organism evidence="1 2">
    <name type="scientific">Heliocybe sulcata</name>
    <dbReference type="NCBI Taxonomy" id="5364"/>
    <lineage>
        <taxon>Eukaryota</taxon>
        <taxon>Fungi</taxon>
        <taxon>Dikarya</taxon>
        <taxon>Basidiomycota</taxon>
        <taxon>Agaricomycotina</taxon>
        <taxon>Agaricomycetes</taxon>
        <taxon>Gloeophyllales</taxon>
        <taxon>Gloeophyllaceae</taxon>
        <taxon>Heliocybe</taxon>
    </lineage>
</organism>
<keyword evidence="2" id="KW-1185">Reference proteome</keyword>